<dbReference type="InterPro" id="IPR022420">
    <property type="entry name" value="Circ_KaiC_arc"/>
</dbReference>
<dbReference type="PROSITE" id="PS51146">
    <property type="entry name" value="KAIC"/>
    <property type="match status" value="1"/>
</dbReference>
<dbReference type="GO" id="GO:0005524">
    <property type="term" value="F:ATP binding"/>
    <property type="evidence" value="ECO:0007669"/>
    <property type="project" value="UniProtKB-KW"/>
</dbReference>
<keyword evidence="5" id="KW-1185">Reference proteome</keyword>
<feature type="domain" description="KaiC" evidence="3">
    <location>
        <begin position="4"/>
        <end position="232"/>
    </location>
</feature>
<protein>
    <submittedName>
        <fullName evidence="4">KaiC domain-containing protein</fullName>
    </submittedName>
</protein>
<dbReference type="Proteomes" id="UP001060368">
    <property type="component" value="Chromosome"/>
</dbReference>
<organism evidence="4 5">
    <name type="scientific">Methanoplanus endosymbiosus</name>
    <dbReference type="NCBI Taxonomy" id="33865"/>
    <lineage>
        <taxon>Archaea</taxon>
        <taxon>Methanobacteriati</taxon>
        <taxon>Methanobacteriota</taxon>
        <taxon>Stenosarchaea group</taxon>
        <taxon>Methanomicrobia</taxon>
        <taxon>Methanomicrobiales</taxon>
        <taxon>Methanomicrobiaceae</taxon>
        <taxon>Methanoplanus</taxon>
    </lineage>
</organism>
<dbReference type="RefSeq" id="WP_257743965.1">
    <property type="nucleotide sequence ID" value="NZ_CP096115.1"/>
</dbReference>
<evidence type="ECO:0000256" key="2">
    <source>
        <dbReference type="ARBA" id="ARBA00022840"/>
    </source>
</evidence>
<dbReference type="KEGG" id="mend:L6E24_06875"/>
<dbReference type="PRINTS" id="PR01874">
    <property type="entry name" value="DNAREPAIRADA"/>
</dbReference>
<dbReference type="SUPFAM" id="SSF52540">
    <property type="entry name" value="P-loop containing nucleoside triphosphate hydrolases"/>
    <property type="match status" value="1"/>
</dbReference>
<dbReference type="InterPro" id="IPR014774">
    <property type="entry name" value="KaiC-like_dom"/>
</dbReference>
<dbReference type="InterPro" id="IPR027417">
    <property type="entry name" value="P-loop_NTPase"/>
</dbReference>
<name>A0A9E7PRN0_9EURY</name>
<gene>
    <name evidence="4" type="ORF">L6E24_06875</name>
</gene>
<dbReference type="Pfam" id="PF06745">
    <property type="entry name" value="ATPase"/>
    <property type="match status" value="1"/>
</dbReference>
<keyword evidence="1" id="KW-0547">Nucleotide-binding</keyword>
<proteinExistence type="predicted"/>
<dbReference type="NCBIfam" id="TIGR03880">
    <property type="entry name" value="KaiC_arch_3"/>
    <property type="match status" value="1"/>
</dbReference>
<evidence type="ECO:0000256" key="1">
    <source>
        <dbReference type="ARBA" id="ARBA00022741"/>
    </source>
</evidence>
<dbReference type="Gene3D" id="3.40.50.300">
    <property type="entry name" value="P-loop containing nucleotide triphosphate hydrolases"/>
    <property type="match status" value="1"/>
</dbReference>
<dbReference type="EMBL" id="CP096115">
    <property type="protein sequence ID" value="UUX93831.1"/>
    <property type="molecule type" value="Genomic_DNA"/>
</dbReference>
<keyword evidence="2" id="KW-0067">ATP-binding</keyword>
<dbReference type="GeneID" id="74307408"/>
<accession>A0A9E7PRN0</accession>
<evidence type="ECO:0000259" key="3">
    <source>
        <dbReference type="PROSITE" id="PS51146"/>
    </source>
</evidence>
<evidence type="ECO:0000313" key="4">
    <source>
        <dbReference type="EMBL" id="UUX93831.1"/>
    </source>
</evidence>
<dbReference type="InterPro" id="IPR010624">
    <property type="entry name" value="KaiC_dom"/>
</dbReference>
<evidence type="ECO:0000313" key="5">
    <source>
        <dbReference type="Proteomes" id="UP001060368"/>
    </source>
</evidence>
<dbReference type="AlphaFoldDB" id="A0A9E7PRN0"/>
<reference evidence="4" key="1">
    <citation type="submission" date="2022-04" db="EMBL/GenBank/DDBJ databases">
        <title>Complete genome of Methanoplanus endosymbiosus DSM 3599.</title>
        <authorList>
            <person name="Chen S.-C."/>
            <person name="You Y.-T."/>
            <person name="Zhou Y.-Z."/>
            <person name="Lai M.-C."/>
        </authorList>
    </citation>
    <scope>NUCLEOTIDE SEQUENCE</scope>
    <source>
        <strain evidence="4">DSM 3599</strain>
    </source>
</reference>
<dbReference type="PANTHER" id="PTHR43637:SF1">
    <property type="entry name" value="UPF0273 PROTEIN TM_0370"/>
    <property type="match status" value="1"/>
</dbReference>
<sequence length="232" mass="26687">MNKERIFMGIPGLDEMMGGGMIKESICTIIGTYGTGKTTFALEFLYEGLKNDEPGVFISLEEDADIIYEKIDDRGYDIAPYKDKSFFILKLDPTDFNISINSIKNELPELIKSVNAKRVVIDPISLFEGLFDDEALRRKEMFRLFELLRKLECTYVMTTESEKGDFFSSKYGLVEYLADTVVILRYIRPSDLSEVHTAVEVVKMRRSNHSREIKPYEIMEDKVNVYSEAGIF</sequence>
<dbReference type="PANTHER" id="PTHR43637">
    <property type="entry name" value="UPF0273 PROTEIN TM_0370"/>
    <property type="match status" value="1"/>
</dbReference>